<proteinExistence type="predicted"/>
<sequence length="152" mass="17762">MNSPPKVSLRSITRENFYTVIGLMVKPEQRTFVASNAKSIAEAHYNNNVYFKAIYADETPVGFIMLAHPGTVEGSTRYYLWRLMVDQNHQRQGYGKMALDLLREYVRTRPNADFLYGSYHPGEHGPEKFYHLYGFEDIDEMEENEQVMRIKL</sequence>
<dbReference type="EMBL" id="CP042905">
    <property type="protein sequence ID" value="QEE14757.1"/>
    <property type="molecule type" value="Genomic_DNA"/>
</dbReference>
<evidence type="ECO:0000313" key="3">
    <source>
        <dbReference type="Proteomes" id="UP000321408"/>
    </source>
</evidence>
<dbReference type="InterPro" id="IPR016181">
    <property type="entry name" value="Acyl_CoA_acyltransferase"/>
</dbReference>
<dbReference type="GO" id="GO:0016747">
    <property type="term" value="F:acyltransferase activity, transferring groups other than amino-acyl groups"/>
    <property type="evidence" value="ECO:0007669"/>
    <property type="project" value="InterPro"/>
</dbReference>
<dbReference type="Proteomes" id="UP000321408">
    <property type="component" value="Chromosome"/>
</dbReference>
<organism evidence="2 3">
    <name type="scientific">Promethearchaeum syntrophicum</name>
    <dbReference type="NCBI Taxonomy" id="2594042"/>
    <lineage>
        <taxon>Archaea</taxon>
        <taxon>Promethearchaeati</taxon>
        <taxon>Promethearchaeota</taxon>
        <taxon>Promethearchaeia</taxon>
        <taxon>Promethearchaeales</taxon>
        <taxon>Promethearchaeaceae</taxon>
        <taxon>Promethearchaeum</taxon>
    </lineage>
</organism>
<dbReference type="RefSeq" id="WP_147661699.1">
    <property type="nucleotide sequence ID" value="NZ_CP042905.2"/>
</dbReference>
<dbReference type="AlphaFoldDB" id="A0A5B9D7E5"/>
<dbReference type="Gene3D" id="3.40.630.30">
    <property type="match status" value="1"/>
</dbReference>
<dbReference type="EC" id="2.3.-.-" evidence="2"/>
<protein>
    <submittedName>
        <fullName evidence="2">GNAT family N-acetyltransferase</fullName>
        <ecNumber evidence="2">2.3.-.-</ecNumber>
    </submittedName>
</protein>
<dbReference type="GeneID" id="41328576"/>
<keyword evidence="3" id="KW-1185">Reference proteome</keyword>
<keyword evidence="2" id="KW-0808">Transferase</keyword>
<feature type="domain" description="N-acetyltransferase" evidence="1">
    <location>
        <begin position="7"/>
        <end position="152"/>
    </location>
</feature>
<keyword evidence="2" id="KW-0012">Acyltransferase</keyword>
<gene>
    <name evidence="2" type="ORF">DSAG12_00572</name>
</gene>
<dbReference type="KEGG" id="psyt:DSAG12_00572"/>
<dbReference type="PROSITE" id="PS51186">
    <property type="entry name" value="GNAT"/>
    <property type="match status" value="1"/>
</dbReference>
<accession>A0A5B9D7E5</accession>
<evidence type="ECO:0000259" key="1">
    <source>
        <dbReference type="PROSITE" id="PS51186"/>
    </source>
</evidence>
<dbReference type="Pfam" id="PF00583">
    <property type="entry name" value="Acetyltransf_1"/>
    <property type="match status" value="1"/>
</dbReference>
<dbReference type="InterPro" id="IPR000182">
    <property type="entry name" value="GNAT_dom"/>
</dbReference>
<dbReference type="SUPFAM" id="SSF55729">
    <property type="entry name" value="Acyl-CoA N-acyltransferases (Nat)"/>
    <property type="match status" value="1"/>
</dbReference>
<evidence type="ECO:0000313" key="2">
    <source>
        <dbReference type="EMBL" id="QEE14757.1"/>
    </source>
</evidence>
<reference evidence="2 3" key="2">
    <citation type="journal article" date="2024" name="Int. J. Syst. Evol. Microbiol.">
        <title>Promethearchaeum syntrophicum gen. nov., sp. nov., an anaerobic, obligately syntrophic archaeon, the first isolate of the lineage 'Asgard' archaea, and proposal of the new archaeal phylum Promethearchaeota phyl. nov. and kingdom Promethearchaeati regn. nov.</title>
        <authorList>
            <person name="Imachi H."/>
            <person name="Nobu M.K."/>
            <person name="Kato S."/>
            <person name="Takaki Y."/>
            <person name="Miyazaki M."/>
            <person name="Miyata M."/>
            <person name="Ogawara M."/>
            <person name="Saito Y."/>
            <person name="Sakai S."/>
            <person name="Tahara Y.O."/>
            <person name="Takano Y."/>
            <person name="Tasumi E."/>
            <person name="Uematsu K."/>
            <person name="Yoshimura T."/>
            <person name="Itoh T."/>
            <person name="Ohkuma M."/>
            <person name="Takai K."/>
        </authorList>
    </citation>
    <scope>NUCLEOTIDE SEQUENCE [LARGE SCALE GENOMIC DNA]</scope>
    <source>
        <strain evidence="2 3">MK-D1</strain>
    </source>
</reference>
<name>A0A5B9D7E5_9ARCH</name>
<dbReference type="CDD" id="cd04301">
    <property type="entry name" value="NAT_SF"/>
    <property type="match status" value="1"/>
</dbReference>
<reference evidence="2 3" key="1">
    <citation type="journal article" date="2020" name="Nature">
        <title>Isolation of an archaeon at the prokaryote-eukaryote interface.</title>
        <authorList>
            <person name="Imachi H."/>
            <person name="Nobu M.K."/>
            <person name="Nakahara N."/>
            <person name="Morono Y."/>
            <person name="Ogawara M."/>
            <person name="Takaki Y."/>
            <person name="Takano Y."/>
            <person name="Uematsu K."/>
            <person name="Ikuta T."/>
            <person name="Ito M."/>
            <person name="Matsui Y."/>
            <person name="Miyazaki M."/>
            <person name="Murata K."/>
            <person name="Saito Y."/>
            <person name="Sakai S."/>
            <person name="Song C."/>
            <person name="Tasumi E."/>
            <person name="Yamanaka Y."/>
            <person name="Yamaguchi T."/>
            <person name="Kamagata Y."/>
            <person name="Tamaki H."/>
            <person name="Takai K."/>
        </authorList>
    </citation>
    <scope>NUCLEOTIDE SEQUENCE [LARGE SCALE GENOMIC DNA]</scope>
    <source>
        <strain evidence="2 3">MK-D1</strain>
    </source>
</reference>